<evidence type="ECO:0000256" key="1">
    <source>
        <dbReference type="SAM" id="Coils"/>
    </source>
</evidence>
<reference evidence="3" key="1">
    <citation type="submission" date="2020-03" db="EMBL/GenBank/DDBJ databases">
        <title>A high-quality chromosome-level genome assembly of a woody plant with both climbing and erect habits, Rhamnella rubrinervis.</title>
        <authorList>
            <person name="Lu Z."/>
            <person name="Yang Y."/>
            <person name="Zhu X."/>
            <person name="Sun Y."/>
        </authorList>
    </citation>
    <scope>NUCLEOTIDE SEQUENCE</scope>
    <source>
        <strain evidence="3">BYM</strain>
        <tissue evidence="3">Leaf</tissue>
    </source>
</reference>
<dbReference type="EMBL" id="VOIH02000006">
    <property type="protein sequence ID" value="KAF3443274.1"/>
    <property type="molecule type" value="Genomic_DNA"/>
</dbReference>
<keyword evidence="2" id="KW-1133">Transmembrane helix</keyword>
<feature type="transmembrane region" description="Helical" evidence="2">
    <location>
        <begin position="288"/>
        <end position="313"/>
    </location>
</feature>
<dbReference type="AlphaFoldDB" id="A0A8K0H082"/>
<comment type="caution">
    <text evidence="3">The sequence shown here is derived from an EMBL/GenBank/DDBJ whole genome shotgun (WGS) entry which is preliminary data.</text>
</comment>
<dbReference type="OrthoDB" id="676037at2759"/>
<sequence length="314" mass="34705">MSSLYIEVFEISNFDFCIKVLRNVSVGFCTKLLRDRAEETKIAAEDAMQEMMAMKGKIEKIKSERKKMLEDIETLKNKISLEDCHGFYRFGSVGGVGGDGIFGSFLLIFSPRNLSSPSHFLYVDDVLLFCRGTHQNMSGIFVTLYLYDSLSGQILPFEIAGGCFQPQLKALDLVGSLFQKVMVISLSSQIFNLWNTAIVIAFSAIWFIRNQRHFEVWGCRYGVLGSSDYSYGLKVNIDGAADGCSGPGGCGDYFVISMGFTKGSFVVLLDSCYAFESELLGGVEGNTISFQASAFFFVSLVDGVFLTIVLLCII</sequence>
<gene>
    <name evidence="3" type="ORF">FNV43_RR12956</name>
</gene>
<organism evidence="3 4">
    <name type="scientific">Rhamnella rubrinervis</name>
    <dbReference type="NCBI Taxonomy" id="2594499"/>
    <lineage>
        <taxon>Eukaryota</taxon>
        <taxon>Viridiplantae</taxon>
        <taxon>Streptophyta</taxon>
        <taxon>Embryophyta</taxon>
        <taxon>Tracheophyta</taxon>
        <taxon>Spermatophyta</taxon>
        <taxon>Magnoliopsida</taxon>
        <taxon>eudicotyledons</taxon>
        <taxon>Gunneridae</taxon>
        <taxon>Pentapetalae</taxon>
        <taxon>rosids</taxon>
        <taxon>fabids</taxon>
        <taxon>Rosales</taxon>
        <taxon>Rhamnaceae</taxon>
        <taxon>rhamnoid group</taxon>
        <taxon>Rhamneae</taxon>
        <taxon>Rhamnella</taxon>
    </lineage>
</organism>
<keyword evidence="1" id="KW-0175">Coiled coil</keyword>
<proteinExistence type="predicted"/>
<accession>A0A8K0H082</accession>
<keyword evidence="2" id="KW-0812">Transmembrane</keyword>
<feature type="coiled-coil region" evidence="1">
    <location>
        <begin position="34"/>
        <end position="78"/>
    </location>
</feature>
<dbReference type="Proteomes" id="UP000796880">
    <property type="component" value="Unassembled WGS sequence"/>
</dbReference>
<keyword evidence="4" id="KW-1185">Reference proteome</keyword>
<feature type="transmembrane region" description="Helical" evidence="2">
    <location>
        <begin position="190"/>
        <end position="208"/>
    </location>
</feature>
<name>A0A8K0H082_9ROSA</name>
<protein>
    <submittedName>
        <fullName evidence="3">Uncharacterized protein</fullName>
    </submittedName>
</protein>
<evidence type="ECO:0000313" key="4">
    <source>
        <dbReference type="Proteomes" id="UP000796880"/>
    </source>
</evidence>
<evidence type="ECO:0000313" key="3">
    <source>
        <dbReference type="EMBL" id="KAF3443274.1"/>
    </source>
</evidence>
<keyword evidence="2" id="KW-0472">Membrane</keyword>
<evidence type="ECO:0000256" key="2">
    <source>
        <dbReference type="SAM" id="Phobius"/>
    </source>
</evidence>